<keyword evidence="3" id="KW-1185">Reference proteome</keyword>
<keyword evidence="1" id="KW-0732">Signal</keyword>
<dbReference type="AlphaFoldDB" id="A0A7S7L9J3"/>
<feature type="signal peptide" evidence="1">
    <location>
        <begin position="1"/>
        <end position="17"/>
    </location>
</feature>
<evidence type="ECO:0000256" key="1">
    <source>
        <dbReference type="SAM" id="SignalP"/>
    </source>
</evidence>
<dbReference type="EMBL" id="CP063356">
    <property type="protein sequence ID" value="QOY36821.1"/>
    <property type="molecule type" value="Genomic_DNA"/>
</dbReference>
<evidence type="ECO:0000313" key="3">
    <source>
        <dbReference type="Proteomes" id="UP000180175"/>
    </source>
</evidence>
<sequence length="304" mass="34701">MLLCVFLLMSNLLPTFAAENKTEDETFEPLVFDEETMELLPAQLRDHLTKEDESDAGELVMAVATIHVIEAKGGKNKQIAEINYDFSTVENIKKYNEDLDLLTNNVDEALVTLGIIDEEDITQEEMVSALSSRETTHRGILTTGVSAQRYIDPNWRYYYQLQGWWNWLDSGFSSSHDRLGLIWQREFSSQESTHHAWSTTKSTHPTTTKLTKLPYLNNLNFLNKGVMWKHNTTARTEGTVTAQVYHRTNFSGMHWGVAFEYVSPGSSTADDRWSALIHDLVFSLSGLVVPWERRYKTGITITLP</sequence>
<dbReference type="KEGG" id="aia:AWH56_003980"/>
<dbReference type="Proteomes" id="UP000180175">
    <property type="component" value="Chromosome"/>
</dbReference>
<reference evidence="2 3" key="1">
    <citation type="journal article" date="2017" name="Genome Announc.">
        <title>Draft Genome Sequences of Four Alkaliphilic Bacteria Belonging to the Anaerobacillus Genus.</title>
        <authorList>
            <person name="Bassil N.M."/>
            <person name="Lloyd J.R."/>
        </authorList>
    </citation>
    <scope>NUCLEOTIDE SEQUENCE [LARGE SCALE GENOMIC DNA]</scope>
    <source>
        <strain evidence="2 3">NB2006</strain>
    </source>
</reference>
<organism evidence="2 3">
    <name type="scientific">Anaerobacillus isosaccharinicus</name>
    <dbReference type="NCBI Taxonomy" id="1532552"/>
    <lineage>
        <taxon>Bacteria</taxon>
        <taxon>Bacillati</taxon>
        <taxon>Bacillota</taxon>
        <taxon>Bacilli</taxon>
        <taxon>Bacillales</taxon>
        <taxon>Bacillaceae</taxon>
        <taxon>Anaerobacillus</taxon>
    </lineage>
</organism>
<name>A0A7S7L9J3_9BACI</name>
<evidence type="ECO:0000313" key="2">
    <source>
        <dbReference type="EMBL" id="QOY36821.1"/>
    </source>
</evidence>
<feature type="chain" id="PRO_5030923908" evidence="1">
    <location>
        <begin position="18"/>
        <end position="304"/>
    </location>
</feature>
<reference evidence="2 3" key="2">
    <citation type="journal article" date="2019" name="Int. J. Syst. Evol. Microbiol.">
        <title>Anaerobacillus isosaccharinicus sp. nov., an alkaliphilic bacterium which degrades isosaccharinic acid.</title>
        <authorList>
            <person name="Bassil N.M."/>
            <person name="Lloyd J.R."/>
        </authorList>
    </citation>
    <scope>NUCLEOTIDE SEQUENCE [LARGE SCALE GENOMIC DNA]</scope>
    <source>
        <strain evidence="2 3">NB2006</strain>
    </source>
</reference>
<dbReference type="RefSeq" id="WP_131800553.1">
    <property type="nucleotide sequence ID" value="NZ_CP063356.2"/>
</dbReference>
<gene>
    <name evidence="2" type="ORF">AWH56_003980</name>
</gene>
<protein>
    <submittedName>
        <fullName evidence="2">Uncharacterized protein</fullName>
    </submittedName>
</protein>
<proteinExistence type="predicted"/>
<accession>A0A7S7L9J3</accession>